<sequence length="107" mass="12305">MDKPITVLQKLVLVSFTRNRHFSPTKEGSSLFELGDGSDRKELYSRPVKPLHIALSYRSKMGRSHEFPKSRLNLIELYEQAKHLPSNPKDNDLKFDGKVVVAYALMF</sequence>
<gene>
    <name evidence="1" type="ORF">PBRASI_LOCUS10480</name>
</gene>
<evidence type="ECO:0000313" key="2">
    <source>
        <dbReference type="Proteomes" id="UP000789739"/>
    </source>
</evidence>
<proteinExistence type="predicted"/>
<name>A0A9N9H3E8_9GLOM</name>
<dbReference type="Proteomes" id="UP000789739">
    <property type="component" value="Unassembled WGS sequence"/>
</dbReference>
<evidence type="ECO:0000313" key="1">
    <source>
        <dbReference type="EMBL" id="CAG8655294.1"/>
    </source>
</evidence>
<keyword evidence="2" id="KW-1185">Reference proteome</keyword>
<feature type="non-terminal residue" evidence="1">
    <location>
        <position position="1"/>
    </location>
</feature>
<reference evidence="1" key="1">
    <citation type="submission" date="2021-06" db="EMBL/GenBank/DDBJ databases">
        <authorList>
            <person name="Kallberg Y."/>
            <person name="Tangrot J."/>
            <person name="Rosling A."/>
        </authorList>
    </citation>
    <scope>NUCLEOTIDE SEQUENCE</scope>
    <source>
        <strain evidence="1">BR232B</strain>
    </source>
</reference>
<comment type="caution">
    <text evidence="1">The sequence shown here is derived from an EMBL/GenBank/DDBJ whole genome shotgun (WGS) entry which is preliminary data.</text>
</comment>
<protein>
    <submittedName>
        <fullName evidence="1">7818_t:CDS:1</fullName>
    </submittedName>
</protein>
<accession>A0A9N9H3E8</accession>
<dbReference type="AlphaFoldDB" id="A0A9N9H3E8"/>
<organism evidence="1 2">
    <name type="scientific">Paraglomus brasilianum</name>
    <dbReference type="NCBI Taxonomy" id="144538"/>
    <lineage>
        <taxon>Eukaryota</taxon>
        <taxon>Fungi</taxon>
        <taxon>Fungi incertae sedis</taxon>
        <taxon>Mucoromycota</taxon>
        <taxon>Glomeromycotina</taxon>
        <taxon>Glomeromycetes</taxon>
        <taxon>Paraglomerales</taxon>
        <taxon>Paraglomeraceae</taxon>
        <taxon>Paraglomus</taxon>
    </lineage>
</organism>
<dbReference type="EMBL" id="CAJVPI010003179">
    <property type="protein sequence ID" value="CAG8655294.1"/>
    <property type="molecule type" value="Genomic_DNA"/>
</dbReference>